<comment type="caution">
    <text evidence="2">The sequence shown here is derived from an EMBL/GenBank/DDBJ whole genome shotgun (WGS) entry which is preliminary data.</text>
</comment>
<feature type="transmembrane region" description="Helical" evidence="1">
    <location>
        <begin position="23"/>
        <end position="42"/>
    </location>
</feature>
<reference evidence="2 3" key="1">
    <citation type="journal article" date="2024" name="Int. J. Syst. Evol. Microbiol.">
        <title>Microbacterium memoriense sp. nov., a member of the Actinomycetota from marine beach sediment of the north coast of Portugal.</title>
        <authorList>
            <person name="Santos J.D.N.D."/>
            <person name="Klimek D."/>
            <person name="Calusinska M."/>
            <person name="Lobo-da-Cunha A."/>
            <person name="Catita J."/>
            <person name="Goncalves H."/>
            <person name="Gonzalez I."/>
            <person name="Lage O.M."/>
        </authorList>
    </citation>
    <scope>NUCLEOTIDE SEQUENCE [LARGE SCALE GENOMIC DNA]</scope>
    <source>
        <strain evidence="2 3">PMIC_1C1B</strain>
    </source>
</reference>
<evidence type="ECO:0000313" key="2">
    <source>
        <dbReference type="EMBL" id="MCT9003140.1"/>
    </source>
</evidence>
<keyword evidence="1" id="KW-1133">Transmembrane helix</keyword>
<name>A0ABT2PEX5_9MICO</name>
<keyword evidence="1" id="KW-0472">Membrane</keyword>
<dbReference type="Proteomes" id="UP001300496">
    <property type="component" value="Unassembled WGS sequence"/>
</dbReference>
<sequence>MGHGVVGIELPQGAAPIPSSNEVLHLIAPLILLVAFFVVWIGRRRRAKLGR</sequence>
<evidence type="ECO:0000313" key="3">
    <source>
        <dbReference type="Proteomes" id="UP001300496"/>
    </source>
</evidence>
<dbReference type="RefSeq" id="WP_261607658.1">
    <property type="nucleotide sequence ID" value="NZ_JAODOR010000014.1"/>
</dbReference>
<dbReference type="EMBL" id="JAODOR010000014">
    <property type="protein sequence ID" value="MCT9003140.1"/>
    <property type="molecule type" value="Genomic_DNA"/>
</dbReference>
<protein>
    <recommendedName>
        <fullName evidence="4">LPXTG cell wall anchor domain-containing protein</fullName>
    </recommendedName>
</protein>
<gene>
    <name evidence="2" type="ORF">N4R40_12285</name>
</gene>
<proteinExistence type="predicted"/>
<accession>A0ABT2PEX5</accession>
<keyword evidence="3" id="KW-1185">Reference proteome</keyword>
<evidence type="ECO:0008006" key="4">
    <source>
        <dbReference type="Google" id="ProtNLM"/>
    </source>
</evidence>
<keyword evidence="1" id="KW-0812">Transmembrane</keyword>
<evidence type="ECO:0000256" key="1">
    <source>
        <dbReference type="SAM" id="Phobius"/>
    </source>
</evidence>
<organism evidence="2 3">
    <name type="scientific">Microbacterium memoriense</name>
    <dbReference type="NCBI Taxonomy" id="2978350"/>
    <lineage>
        <taxon>Bacteria</taxon>
        <taxon>Bacillati</taxon>
        <taxon>Actinomycetota</taxon>
        <taxon>Actinomycetes</taxon>
        <taxon>Micrococcales</taxon>
        <taxon>Microbacteriaceae</taxon>
        <taxon>Microbacterium</taxon>
    </lineage>
</organism>